<sequence length="99" mass="10605">MGTPYIGGAQAPPRALTMENDMKTPVIAAALLLLSNAAFALDVNPSYTFPKSSKPFEKPFDFSIFKARGNTAKDLANQNIERPCVPSNAQAEICTNSAE</sequence>
<keyword evidence="2" id="KW-1185">Reference proteome</keyword>
<dbReference type="EMBL" id="BSNN01000001">
    <property type="protein sequence ID" value="GLQ33814.1"/>
    <property type="molecule type" value="Genomic_DNA"/>
</dbReference>
<evidence type="ECO:0000313" key="2">
    <source>
        <dbReference type="Proteomes" id="UP001156694"/>
    </source>
</evidence>
<gene>
    <name evidence="1" type="ORF">GCM10007939_00970</name>
</gene>
<organism evidence="1 2">
    <name type="scientific">Amylibacter marinus</name>
    <dbReference type="NCBI Taxonomy" id="1475483"/>
    <lineage>
        <taxon>Bacteria</taxon>
        <taxon>Pseudomonadati</taxon>
        <taxon>Pseudomonadota</taxon>
        <taxon>Alphaproteobacteria</taxon>
        <taxon>Rhodobacterales</taxon>
        <taxon>Paracoccaceae</taxon>
        <taxon>Amylibacter</taxon>
    </lineage>
</organism>
<accession>A0ABQ5VRP5</accession>
<proteinExistence type="predicted"/>
<reference evidence="2" key="1">
    <citation type="journal article" date="2019" name="Int. J. Syst. Evol. Microbiol.">
        <title>The Global Catalogue of Microorganisms (GCM) 10K type strain sequencing project: providing services to taxonomists for standard genome sequencing and annotation.</title>
        <authorList>
            <consortium name="The Broad Institute Genomics Platform"/>
            <consortium name="The Broad Institute Genome Sequencing Center for Infectious Disease"/>
            <person name="Wu L."/>
            <person name="Ma J."/>
        </authorList>
    </citation>
    <scope>NUCLEOTIDE SEQUENCE [LARGE SCALE GENOMIC DNA]</scope>
    <source>
        <strain evidence="2">NBRC 110140</strain>
    </source>
</reference>
<evidence type="ECO:0000313" key="1">
    <source>
        <dbReference type="EMBL" id="GLQ33814.1"/>
    </source>
</evidence>
<comment type="caution">
    <text evidence="1">The sequence shown here is derived from an EMBL/GenBank/DDBJ whole genome shotgun (WGS) entry which is preliminary data.</text>
</comment>
<dbReference type="Proteomes" id="UP001156694">
    <property type="component" value="Unassembled WGS sequence"/>
</dbReference>
<protein>
    <submittedName>
        <fullName evidence="1">Uncharacterized protein</fullName>
    </submittedName>
</protein>
<name>A0ABQ5VRP5_9RHOB</name>